<evidence type="ECO:0000256" key="6">
    <source>
        <dbReference type="ARBA" id="ARBA00023163"/>
    </source>
</evidence>
<comment type="similarity">
    <text evidence="1">Belongs to the Fur family.</text>
</comment>
<evidence type="ECO:0000256" key="2">
    <source>
        <dbReference type="ARBA" id="ARBA00022491"/>
    </source>
</evidence>
<gene>
    <name evidence="8" type="ORF">C4886_12635</name>
</gene>
<dbReference type="GO" id="GO:0000976">
    <property type="term" value="F:transcription cis-regulatory region binding"/>
    <property type="evidence" value="ECO:0007669"/>
    <property type="project" value="TreeGrafter"/>
</dbReference>
<dbReference type="RefSeq" id="WP_015526434.1">
    <property type="nucleotide sequence ID" value="NZ_PSQG01000018.1"/>
</dbReference>
<dbReference type="InterPro" id="IPR043135">
    <property type="entry name" value="Fur_C"/>
</dbReference>
<evidence type="ECO:0000256" key="3">
    <source>
        <dbReference type="ARBA" id="ARBA00022833"/>
    </source>
</evidence>
<name>A0A367FWT3_9FIRM</name>
<keyword evidence="2" id="KW-0678">Repressor</keyword>
<feature type="binding site" evidence="7">
    <location>
        <position position="90"/>
    </location>
    <ligand>
        <name>Zn(2+)</name>
        <dbReference type="ChEBI" id="CHEBI:29105"/>
    </ligand>
</feature>
<keyword evidence="7" id="KW-0479">Metal-binding</keyword>
<dbReference type="EMBL" id="PSQG01000018">
    <property type="protein sequence ID" value="RCH42835.1"/>
    <property type="molecule type" value="Genomic_DNA"/>
</dbReference>
<keyword evidence="4" id="KW-0805">Transcription regulation</keyword>
<sequence length="138" mass="16180">MEEKMKYSTRQQKIILECLQEYGDTFYTIDQFMELLRGKEIQIGRTTVYRGLERLQKEGAVLKVPSVEGAPAQYRFIRDEERKNYGKLVCLECGHTIPLQCGCIDHFVGHVLDEHGFEIDQSRTIFYGYCDSCRRLKK</sequence>
<protein>
    <submittedName>
        <fullName evidence="8">Transcriptional repressor</fullName>
    </submittedName>
</protein>
<dbReference type="InterPro" id="IPR036390">
    <property type="entry name" value="WH_DNA-bd_sf"/>
</dbReference>
<evidence type="ECO:0000313" key="9">
    <source>
        <dbReference type="Proteomes" id="UP000253208"/>
    </source>
</evidence>
<keyword evidence="5" id="KW-0238">DNA-binding</keyword>
<feature type="binding site" evidence="7">
    <location>
        <position position="130"/>
    </location>
    <ligand>
        <name>Zn(2+)</name>
        <dbReference type="ChEBI" id="CHEBI:29105"/>
    </ligand>
</feature>
<dbReference type="GO" id="GO:0008270">
    <property type="term" value="F:zinc ion binding"/>
    <property type="evidence" value="ECO:0007669"/>
    <property type="project" value="TreeGrafter"/>
</dbReference>
<dbReference type="Gene3D" id="1.10.10.10">
    <property type="entry name" value="Winged helix-like DNA-binding domain superfamily/Winged helix DNA-binding domain"/>
    <property type="match status" value="1"/>
</dbReference>
<feature type="binding site" evidence="7">
    <location>
        <position position="133"/>
    </location>
    <ligand>
        <name>Zn(2+)</name>
        <dbReference type="ChEBI" id="CHEBI:29105"/>
    </ligand>
</feature>
<proteinExistence type="inferred from homology"/>
<reference evidence="8 9" key="1">
    <citation type="submission" date="2018-02" db="EMBL/GenBank/DDBJ databases">
        <title>Complete genome sequencing of Faecalibacterium prausnitzii strains isolated from the human gut.</title>
        <authorList>
            <person name="Fitzgerald B.C."/>
            <person name="Shkoporov A.N."/>
            <person name="Ross P.R."/>
            <person name="Hill C."/>
        </authorList>
    </citation>
    <scope>NUCLEOTIDE SEQUENCE [LARGE SCALE GENOMIC DNA]</scope>
    <source>
        <strain evidence="8 9">APC942/31-1</strain>
    </source>
</reference>
<feature type="binding site" evidence="7">
    <location>
        <position position="93"/>
    </location>
    <ligand>
        <name>Zn(2+)</name>
        <dbReference type="ChEBI" id="CHEBI:29105"/>
    </ligand>
</feature>
<organism evidence="8 9">
    <name type="scientific">Blautia obeum</name>
    <dbReference type="NCBI Taxonomy" id="40520"/>
    <lineage>
        <taxon>Bacteria</taxon>
        <taxon>Bacillati</taxon>
        <taxon>Bacillota</taxon>
        <taxon>Clostridia</taxon>
        <taxon>Lachnospirales</taxon>
        <taxon>Lachnospiraceae</taxon>
        <taxon>Blautia</taxon>
    </lineage>
</organism>
<evidence type="ECO:0000256" key="1">
    <source>
        <dbReference type="ARBA" id="ARBA00007957"/>
    </source>
</evidence>
<keyword evidence="3 7" id="KW-0862">Zinc</keyword>
<comment type="caution">
    <text evidence="8">The sequence shown here is derived from an EMBL/GenBank/DDBJ whole genome shotgun (WGS) entry which is preliminary data.</text>
</comment>
<dbReference type="InterPro" id="IPR002481">
    <property type="entry name" value="FUR"/>
</dbReference>
<dbReference type="GO" id="GO:0045892">
    <property type="term" value="P:negative regulation of DNA-templated transcription"/>
    <property type="evidence" value="ECO:0007669"/>
    <property type="project" value="TreeGrafter"/>
</dbReference>
<dbReference type="InterPro" id="IPR036388">
    <property type="entry name" value="WH-like_DNA-bd_sf"/>
</dbReference>
<comment type="cofactor">
    <cofactor evidence="7">
        <name>Zn(2+)</name>
        <dbReference type="ChEBI" id="CHEBI:29105"/>
    </cofactor>
    <text evidence="7">Binds 1 zinc ion per subunit.</text>
</comment>
<evidence type="ECO:0000313" key="8">
    <source>
        <dbReference type="EMBL" id="RCH42835.1"/>
    </source>
</evidence>
<evidence type="ECO:0000256" key="4">
    <source>
        <dbReference type="ARBA" id="ARBA00023015"/>
    </source>
</evidence>
<keyword evidence="6" id="KW-0804">Transcription</keyword>
<dbReference type="Pfam" id="PF01475">
    <property type="entry name" value="FUR"/>
    <property type="match status" value="1"/>
</dbReference>
<dbReference type="GO" id="GO:0003700">
    <property type="term" value="F:DNA-binding transcription factor activity"/>
    <property type="evidence" value="ECO:0007669"/>
    <property type="project" value="InterPro"/>
</dbReference>
<accession>A0A367FWT3</accession>
<evidence type="ECO:0000256" key="5">
    <source>
        <dbReference type="ARBA" id="ARBA00023125"/>
    </source>
</evidence>
<dbReference type="AlphaFoldDB" id="A0A367FWT3"/>
<dbReference type="PANTHER" id="PTHR33202:SF7">
    <property type="entry name" value="FERRIC UPTAKE REGULATION PROTEIN"/>
    <property type="match status" value="1"/>
</dbReference>
<dbReference type="PANTHER" id="PTHR33202">
    <property type="entry name" value="ZINC UPTAKE REGULATION PROTEIN"/>
    <property type="match status" value="1"/>
</dbReference>
<dbReference type="GO" id="GO:1900376">
    <property type="term" value="P:regulation of secondary metabolite biosynthetic process"/>
    <property type="evidence" value="ECO:0007669"/>
    <property type="project" value="TreeGrafter"/>
</dbReference>
<dbReference type="SUPFAM" id="SSF46785">
    <property type="entry name" value="Winged helix' DNA-binding domain"/>
    <property type="match status" value="1"/>
</dbReference>
<dbReference type="Gene3D" id="3.30.1490.190">
    <property type="match status" value="1"/>
</dbReference>
<evidence type="ECO:0000256" key="7">
    <source>
        <dbReference type="PIRSR" id="PIRSR602481-1"/>
    </source>
</evidence>
<dbReference type="Proteomes" id="UP000253208">
    <property type="component" value="Unassembled WGS sequence"/>
</dbReference>